<feature type="domain" description="HTH araC/xylS-type" evidence="5">
    <location>
        <begin position="178"/>
        <end position="276"/>
    </location>
</feature>
<dbReference type="InterPro" id="IPR003313">
    <property type="entry name" value="AraC-bd"/>
</dbReference>
<dbReference type="KEGG" id="samy:DB32_006846"/>
<dbReference type="SUPFAM" id="SSF51215">
    <property type="entry name" value="Regulatory protein AraC"/>
    <property type="match status" value="1"/>
</dbReference>
<evidence type="ECO:0000313" key="6">
    <source>
        <dbReference type="EMBL" id="AKF09697.1"/>
    </source>
</evidence>
<protein>
    <submittedName>
        <fullName evidence="6">DNA-binding response regulator, AraC family</fullName>
    </submittedName>
</protein>
<dbReference type="InterPro" id="IPR014710">
    <property type="entry name" value="RmlC-like_jellyroll"/>
</dbReference>
<dbReference type="InterPro" id="IPR018062">
    <property type="entry name" value="HTH_AraC-typ_CS"/>
</dbReference>
<dbReference type="Pfam" id="PF12833">
    <property type="entry name" value="HTH_18"/>
    <property type="match status" value="1"/>
</dbReference>
<dbReference type="Pfam" id="PF02311">
    <property type="entry name" value="AraC_binding"/>
    <property type="match status" value="1"/>
</dbReference>
<keyword evidence="4" id="KW-0804">Transcription</keyword>
<sequence length="283" mass="31632">MTESGLPIRVFRCDGSKRIHHEGPHAHRFFVMVYAARGVCRVRTGGGELELRAGDLHLLFPGEPHDPVPVEGYEAWVVEFTTDALGTHDGPGYFGSAGGRPRWVGFLRGCDVSSRRVPVQCARRDVIERTIRDLARELDEGALAHREAARAHLQLLLVEVLRMVAPAQTPAALSPLVEEVLAVIDARYAESISLASVARAVGRSPAHVTHVVRQQTGLTVVEWITERRMEEARRRLRDTDEDVAIVAERIGYRSTNHFIRQFRRAHDLTPGAWRRTRSEPPGV</sequence>
<dbReference type="InterPro" id="IPR037923">
    <property type="entry name" value="HTH-like"/>
</dbReference>
<proteinExistence type="predicted"/>
<evidence type="ECO:0000256" key="1">
    <source>
        <dbReference type="ARBA" id="ARBA00023015"/>
    </source>
</evidence>
<dbReference type="SMART" id="SM00342">
    <property type="entry name" value="HTH_ARAC"/>
    <property type="match status" value="1"/>
</dbReference>
<reference evidence="6 7" key="1">
    <citation type="submission" date="2015-03" db="EMBL/GenBank/DDBJ databases">
        <title>Genome assembly of Sandaracinus amylolyticus DSM 53668.</title>
        <authorList>
            <person name="Sharma G."/>
            <person name="Subramanian S."/>
        </authorList>
    </citation>
    <scope>NUCLEOTIDE SEQUENCE [LARGE SCALE GENOMIC DNA]</scope>
    <source>
        <strain evidence="6 7">DSM 53668</strain>
    </source>
</reference>
<evidence type="ECO:0000313" key="7">
    <source>
        <dbReference type="Proteomes" id="UP000034883"/>
    </source>
</evidence>
<keyword evidence="2 6" id="KW-0238">DNA-binding</keyword>
<accession>A0A0F6YLW9</accession>
<dbReference type="EMBL" id="CP011125">
    <property type="protein sequence ID" value="AKF09697.1"/>
    <property type="molecule type" value="Genomic_DNA"/>
</dbReference>
<evidence type="ECO:0000256" key="3">
    <source>
        <dbReference type="ARBA" id="ARBA00023159"/>
    </source>
</evidence>
<dbReference type="PANTHER" id="PTHR46796">
    <property type="entry name" value="HTH-TYPE TRANSCRIPTIONAL ACTIVATOR RHAS-RELATED"/>
    <property type="match status" value="1"/>
</dbReference>
<evidence type="ECO:0000256" key="4">
    <source>
        <dbReference type="ARBA" id="ARBA00023163"/>
    </source>
</evidence>
<dbReference type="SUPFAM" id="SSF46689">
    <property type="entry name" value="Homeodomain-like"/>
    <property type="match status" value="2"/>
</dbReference>
<dbReference type="AlphaFoldDB" id="A0A0F6YLW9"/>
<dbReference type="InterPro" id="IPR018060">
    <property type="entry name" value="HTH_AraC"/>
</dbReference>
<dbReference type="InterPro" id="IPR050204">
    <property type="entry name" value="AraC_XylS_family_regulators"/>
</dbReference>
<name>A0A0F6YLW9_9BACT</name>
<keyword evidence="3" id="KW-0010">Activator</keyword>
<dbReference type="PROSITE" id="PS01124">
    <property type="entry name" value="HTH_ARAC_FAMILY_2"/>
    <property type="match status" value="1"/>
</dbReference>
<keyword evidence="7" id="KW-1185">Reference proteome</keyword>
<dbReference type="Proteomes" id="UP000034883">
    <property type="component" value="Chromosome"/>
</dbReference>
<organism evidence="6 7">
    <name type="scientific">Sandaracinus amylolyticus</name>
    <dbReference type="NCBI Taxonomy" id="927083"/>
    <lineage>
        <taxon>Bacteria</taxon>
        <taxon>Pseudomonadati</taxon>
        <taxon>Myxococcota</taxon>
        <taxon>Polyangia</taxon>
        <taxon>Polyangiales</taxon>
        <taxon>Sandaracinaceae</taxon>
        <taxon>Sandaracinus</taxon>
    </lineage>
</organism>
<dbReference type="Gene3D" id="1.10.10.60">
    <property type="entry name" value="Homeodomain-like"/>
    <property type="match status" value="1"/>
</dbReference>
<evidence type="ECO:0000259" key="5">
    <source>
        <dbReference type="PROSITE" id="PS01124"/>
    </source>
</evidence>
<evidence type="ECO:0000256" key="2">
    <source>
        <dbReference type="ARBA" id="ARBA00023125"/>
    </source>
</evidence>
<gene>
    <name evidence="6" type="ORF">DB32_006846</name>
</gene>
<dbReference type="Gene3D" id="2.60.120.10">
    <property type="entry name" value="Jelly Rolls"/>
    <property type="match status" value="1"/>
</dbReference>
<dbReference type="GO" id="GO:0043565">
    <property type="term" value="F:sequence-specific DNA binding"/>
    <property type="evidence" value="ECO:0007669"/>
    <property type="project" value="InterPro"/>
</dbReference>
<dbReference type="PROSITE" id="PS00041">
    <property type="entry name" value="HTH_ARAC_FAMILY_1"/>
    <property type="match status" value="1"/>
</dbReference>
<dbReference type="GO" id="GO:0003700">
    <property type="term" value="F:DNA-binding transcription factor activity"/>
    <property type="evidence" value="ECO:0007669"/>
    <property type="project" value="InterPro"/>
</dbReference>
<dbReference type="STRING" id="927083.DB32_006846"/>
<dbReference type="InterPro" id="IPR009057">
    <property type="entry name" value="Homeodomain-like_sf"/>
</dbReference>
<keyword evidence="1" id="KW-0805">Transcription regulation</keyword>